<dbReference type="AlphaFoldDB" id="A0A383BIK5"/>
<reference evidence="1" key="1">
    <citation type="submission" date="2018-05" db="EMBL/GenBank/DDBJ databases">
        <authorList>
            <person name="Lanie J.A."/>
            <person name="Ng W.-L."/>
            <person name="Kazmierczak K.M."/>
            <person name="Andrzejewski T.M."/>
            <person name="Davidsen T.M."/>
            <person name="Wayne K.J."/>
            <person name="Tettelin H."/>
            <person name="Glass J.I."/>
            <person name="Rusch D."/>
            <person name="Podicherti R."/>
            <person name="Tsui H.-C.T."/>
            <person name="Winkler M.E."/>
        </authorList>
    </citation>
    <scope>NUCLEOTIDE SEQUENCE</scope>
</reference>
<proteinExistence type="predicted"/>
<gene>
    <name evidence="1" type="ORF">METZ01_LOCUS472515</name>
</gene>
<feature type="non-terminal residue" evidence="1">
    <location>
        <position position="116"/>
    </location>
</feature>
<sequence length="116" mass="13031">MPMIKRLLTVVLCLLLIPATAVVTAAVKQRFADGPNRFFSGGPLIAGEMHAGAEPNWSFVNDIPTIEMQLVDPPRSRRIWTVEHAGKLYVWSGYMQTTVGRWWKGWPPQAERDGRA</sequence>
<protein>
    <submittedName>
        <fullName evidence="1">Uncharacterized protein</fullName>
    </submittedName>
</protein>
<evidence type="ECO:0000313" key="1">
    <source>
        <dbReference type="EMBL" id="SVE19661.1"/>
    </source>
</evidence>
<organism evidence="1">
    <name type="scientific">marine metagenome</name>
    <dbReference type="NCBI Taxonomy" id="408172"/>
    <lineage>
        <taxon>unclassified sequences</taxon>
        <taxon>metagenomes</taxon>
        <taxon>ecological metagenomes</taxon>
    </lineage>
</organism>
<name>A0A383BIK5_9ZZZZ</name>
<dbReference type="EMBL" id="UINC01200669">
    <property type="protein sequence ID" value="SVE19661.1"/>
    <property type="molecule type" value="Genomic_DNA"/>
</dbReference>
<accession>A0A383BIK5</accession>